<sequence length="186" mass="20832">MEKKWLTFGLSALVLLTACGDSSSEETAAEERESEETSSFQVSETGSIGDGKEVFDENYGEPTQEGDTLTSYQDDYILVSFLEGLANSVTAQFEMTDEPRRTESEVLEELSGMIPEDAVKVDAYEEPDYFRKVLVYQSDLVADSFEKLEDYDPFREEEAGTFILILEGEPEDDSYFDALIAPGHHP</sequence>
<evidence type="ECO:0008006" key="4">
    <source>
        <dbReference type="Google" id="ProtNLM"/>
    </source>
</evidence>
<organism evidence="2 3">
    <name type="scientific">Thalassorhabdus alkalitolerans</name>
    <dbReference type="NCBI Taxonomy" id="2282697"/>
    <lineage>
        <taxon>Bacteria</taxon>
        <taxon>Bacillati</taxon>
        <taxon>Bacillota</taxon>
        <taxon>Bacilli</taxon>
        <taxon>Bacillales</taxon>
        <taxon>Bacillaceae</taxon>
        <taxon>Thalassorhabdus</taxon>
    </lineage>
</organism>
<accession>A0ABW0YJ79</accession>
<feature type="compositionally biased region" description="Acidic residues" evidence="1">
    <location>
        <begin position="23"/>
        <end position="36"/>
    </location>
</feature>
<evidence type="ECO:0000313" key="2">
    <source>
        <dbReference type="EMBL" id="MFC5711756.1"/>
    </source>
</evidence>
<evidence type="ECO:0000256" key="1">
    <source>
        <dbReference type="SAM" id="MobiDB-lite"/>
    </source>
</evidence>
<reference evidence="3" key="1">
    <citation type="journal article" date="2019" name="Int. J. Syst. Evol. Microbiol.">
        <title>The Global Catalogue of Microorganisms (GCM) 10K type strain sequencing project: providing services to taxonomists for standard genome sequencing and annotation.</title>
        <authorList>
            <consortium name="The Broad Institute Genomics Platform"/>
            <consortium name="The Broad Institute Genome Sequencing Center for Infectious Disease"/>
            <person name="Wu L."/>
            <person name="Ma J."/>
        </authorList>
    </citation>
    <scope>NUCLEOTIDE SEQUENCE [LARGE SCALE GENOMIC DNA]</scope>
    <source>
        <strain evidence="3">CECT 7184</strain>
    </source>
</reference>
<protein>
    <recommendedName>
        <fullName evidence="4">Lipoprotein</fullName>
    </recommendedName>
</protein>
<dbReference type="EMBL" id="JBHSOZ010000003">
    <property type="protein sequence ID" value="MFC5711756.1"/>
    <property type="molecule type" value="Genomic_DNA"/>
</dbReference>
<evidence type="ECO:0000313" key="3">
    <source>
        <dbReference type="Proteomes" id="UP001596142"/>
    </source>
</evidence>
<dbReference type="Proteomes" id="UP001596142">
    <property type="component" value="Unassembled WGS sequence"/>
</dbReference>
<dbReference type="PROSITE" id="PS51257">
    <property type="entry name" value="PROKAR_LIPOPROTEIN"/>
    <property type="match status" value="1"/>
</dbReference>
<proteinExistence type="predicted"/>
<comment type="caution">
    <text evidence="2">The sequence shown here is derived from an EMBL/GenBank/DDBJ whole genome shotgun (WGS) entry which is preliminary data.</text>
</comment>
<name>A0ABW0YJ79_9BACI</name>
<keyword evidence="3" id="KW-1185">Reference proteome</keyword>
<feature type="region of interest" description="Disordered" evidence="1">
    <location>
        <begin position="23"/>
        <end position="68"/>
    </location>
</feature>
<gene>
    <name evidence="2" type="ORF">ACFPU1_03075</name>
</gene>
<dbReference type="RefSeq" id="WP_385938461.1">
    <property type="nucleotide sequence ID" value="NZ_JBHSOZ010000003.1"/>
</dbReference>